<protein>
    <submittedName>
        <fullName evidence="1">Glycosyltransferase family 1 protein</fullName>
    </submittedName>
</protein>
<dbReference type="EMBL" id="CP032544">
    <property type="protein sequence ID" value="AZJ32469.1"/>
    <property type="molecule type" value="Genomic_DNA"/>
</dbReference>
<gene>
    <name evidence="1" type="ORF">D6200_07815</name>
</gene>
<keyword evidence="2" id="KW-1185">Reference proteome</keyword>
<accession>A0ABM7CFD2</accession>
<reference evidence="1 2" key="1">
    <citation type="submission" date="2018-09" db="EMBL/GenBank/DDBJ databases">
        <title>Insights into the microbiota of Asian seabass (Lates calcarifer) with tenacibaculosis symptoms and description of sp. nov. Tenacibaculum singaporense.</title>
        <authorList>
            <person name="Miyake S."/>
            <person name="Soh M."/>
            <person name="Azman M.N."/>
            <person name="Ngoh S.Y."/>
            <person name="Orban L."/>
            <person name="Seedorf H."/>
        </authorList>
    </citation>
    <scope>NUCLEOTIDE SEQUENCE [LARGE SCALE GENOMIC DNA]</scope>
    <source>
        <strain evidence="1 2">DSM 13764</strain>
    </source>
</reference>
<name>A0ABM7CFD2_9FLAO</name>
<dbReference type="Proteomes" id="UP000269693">
    <property type="component" value="Chromosome"/>
</dbReference>
<organism evidence="1 2">
    <name type="scientific">Tenacibaculum mesophilum</name>
    <dbReference type="NCBI Taxonomy" id="104268"/>
    <lineage>
        <taxon>Bacteria</taxon>
        <taxon>Pseudomonadati</taxon>
        <taxon>Bacteroidota</taxon>
        <taxon>Flavobacteriia</taxon>
        <taxon>Flavobacteriales</taxon>
        <taxon>Flavobacteriaceae</taxon>
        <taxon>Tenacibaculum</taxon>
    </lineage>
</organism>
<proteinExistence type="predicted"/>
<dbReference type="SUPFAM" id="SSF53756">
    <property type="entry name" value="UDP-Glycosyltransferase/glycogen phosphorylase"/>
    <property type="match status" value="1"/>
</dbReference>
<dbReference type="Gene3D" id="3.40.50.2000">
    <property type="entry name" value="Glycogen Phosphorylase B"/>
    <property type="match status" value="1"/>
</dbReference>
<sequence>MKRIIFHIPNQINKNLASGSQIRPVKMLEAFKNVGYHVDVVMGRVKERRKQIRKIKQNIKQGVNYSYLYSESSTMPTALTEPHHLPIAPFLDFKFFRFCKKNNIKIGLFYRDVYWVFEEYKKRTSFFKRILAKSFYKFDLYNYNKSLDILYLPSKLMNNYIPVEINCEIKELPPAISSSIIPKKEINSNEIDFIYIGGISPIYDIKLFVKVVCEVGVNAINLCTRENEWKQYVNNYQSYSNCINVYHKSGDELKEIYDKSTIGVYFVKPQKIWSFAVGVKLFEYLSYRKPIIAVEGTAVGSFVSENNIGWVIPYEEKELKKLILFINKNPQEVLLKKKNIENIIEDNTWESRIEKIDNDLSLI</sequence>
<dbReference type="RefSeq" id="WP_073184722.1">
    <property type="nucleotide sequence ID" value="NZ_CP032544.1"/>
</dbReference>
<evidence type="ECO:0000313" key="2">
    <source>
        <dbReference type="Proteomes" id="UP000269693"/>
    </source>
</evidence>
<evidence type="ECO:0000313" key="1">
    <source>
        <dbReference type="EMBL" id="AZJ32469.1"/>
    </source>
</evidence>